<reference evidence="1" key="1">
    <citation type="journal article" date="2014" name="Front. Microbiol.">
        <title>High frequency of phylogenetically diverse reductive dehalogenase-homologous genes in deep subseafloor sedimentary metagenomes.</title>
        <authorList>
            <person name="Kawai M."/>
            <person name="Futagami T."/>
            <person name="Toyoda A."/>
            <person name="Takaki Y."/>
            <person name="Nishi S."/>
            <person name="Hori S."/>
            <person name="Arai W."/>
            <person name="Tsubouchi T."/>
            <person name="Morono Y."/>
            <person name="Uchiyama I."/>
            <person name="Ito T."/>
            <person name="Fujiyama A."/>
            <person name="Inagaki F."/>
            <person name="Takami H."/>
        </authorList>
    </citation>
    <scope>NUCLEOTIDE SEQUENCE</scope>
    <source>
        <strain evidence="1">Expedition CK06-06</strain>
    </source>
</reference>
<protein>
    <submittedName>
        <fullName evidence="1">Uncharacterized protein</fullName>
    </submittedName>
</protein>
<dbReference type="AlphaFoldDB" id="X1MK41"/>
<proteinExistence type="predicted"/>
<gene>
    <name evidence="1" type="ORF">S06H3_14981</name>
</gene>
<accession>X1MK41</accession>
<dbReference type="EMBL" id="BARV01007350">
    <property type="protein sequence ID" value="GAI06754.1"/>
    <property type="molecule type" value="Genomic_DNA"/>
</dbReference>
<name>X1MK41_9ZZZZ</name>
<comment type="caution">
    <text evidence="1">The sequence shown here is derived from an EMBL/GenBank/DDBJ whole genome shotgun (WGS) entry which is preliminary data.</text>
</comment>
<evidence type="ECO:0000313" key="1">
    <source>
        <dbReference type="EMBL" id="GAI06754.1"/>
    </source>
</evidence>
<organism evidence="1">
    <name type="scientific">marine sediment metagenome</name>
    <dbReference type="NCBI Taxonomy" id="412755"/>
    <lineage>
        <taxon>unclassified sequences</taxon>
        <taxon>metagenomes</taxon>
        <taxon>ecological metagenomes</taxon>
    </lineage>
</organism>
<sequence length="98" mass="11563">MRFQPSQWENSVIQNNIVLTDVYSGEHYRPLMHLPQNIAGRSDGFGWLLFVIGKNYVSEAWQQGWYVKIWDQDGKSYESTRERDCYLKECPSKSPETK</sequence>